<dbReference type="Pfam" id="PF02661">
    <property type="entry name" value="Fic"/>
    <property type="match status" value="1"/>
</dbReference>
<keyword evidence="4" id="KW-1185">Reference proteome</keyword>
<accession>A0A4V5LR40</accession>
<comment type="caution">
    <text evidence="3">The sequence shown here is derived from an EMBL/GenBank/DDBJ whole genome shotgun (WGS) entry which is preliminary data.</text>
</comment>
<dbReference type="EMBL" id="SUPL01000001">
    <property type="protein sequence ID" value="TJY37719.1"/>
    <property type="molecule type" value="Genomic_DNA"/>
</dbReference>
<dbReference type="Proteomes" id="UP000307657">
    <property type="component" value="Unassembled WGS sequence"/>
</dbReference>
<dbReference type="RefSeq" id="WP_136839839.1">
    <property type="nucleotide sequence ID" value="NZ_SUPL01000001.1"/>
</dbReference>
<dbReference type="Gene3D" id="1.10.3290.10">
    <property type="entry name" value="Fido-like domain"/>
    <property type="match status" value="1"/>
</dbReference>
<dbReference type="SUPFAM" id="SSF140931">
    <property type="entry name" value="Fic-like"/>
    <property type="match status" value="1"/>
</dbReference>
<dbReference type="InterPro" id="IPR036597">
    <property type="entry name" value="Fido-like_dom_sf"/>
</dbReference>
<dbReference type="PANTHER" id="PTHR13504:SF39">
    <property type="entry name" value="CELL FILAMENTATION PROTEIN"/>
    <property type="match status" value="1"/>
</dbReference>
<feature type="active site" evidence="1">
    <location>
        <position position="133"/>
    </location>
</feature>
<sequence>MGLNLDYIDGQTPIDEDEKEGLLIETVSTKGELDEFEQLYIEEALQWIFGKKFKPEQVFSEKFICDLHRRMYGNVWAWAGTFRKTNKNIGVDFHRIPMELKVLCEDALYWIENKTYSEDEIAIRFKHRLVSIHCFPNGNGRHSRLMADIIIEKLFGKSPFSWGASNLSKEGVARAAYLKAVKKADLNDYKLLLEFARS</sequence>
<evidence type="ECO:0000259" key="2">
    <source>
        <dbReference type="PROSITE" id="PS51459"/>
    </source>
</evidence>
<dbReference type="InterPro" id="IPR013436">
    <property type="entry name" value="Mobile_mystery_prot_B"/>
</dbReference>
<proteinExistence type="predicted"/>
<dbReference type="PANTHER" id="PTHR13504">
    <property type="entry name" value="FIDO DOMAIN-CONTAINING PROTEIN DDB_G0283145"/>
    <property type="match status" value="1"/>
</dbReference>
<evidence type="ECO:0000256" key="1">
    <source>
        <dbReference type="PIRSR" id="PIRSR640198-1"/>
    </source>
</evidence>
<organism evidence="3 4">
    <name type="scientific">Pontimicrobium aquaticum</name>
    <dbReference type="NCBI Taxonomy" id="2565367"/>
    <lineage>
        <taxon>Bacteria</taxon>
        <taxon>Pseudomonadati</taxon>
        <taxon>Bacteroidota</taxon>
        <taxon>Flavobacteriia</taxon>
        <taxon>Flavobacteriales</taxon>
        <taxon>Flavobacteriaceae</taxon>
        <taxon>Pontimicrobium</taxon>
    </lineage>
</organism>
<dbReference type="InterPro" id="IPR040198">
    <property type="entry name" value="Fido_containing"/>
</dbReference>
<reference evidence="3 4" key="1">
    <citation type="submission" date="2019-04" db="EMBL/GenBank/DDBJ databases">
        <title>Lacinutrix sp. nov., isolated from marine water.</title>
        <authorList>
            <person name="Kim W."/>
        </authorList>
    </citation>
    <scope>NUCLEOTIDE SEQUENCE [LARGE SCALE GENOMIC DNA]</scope>
    <source>
        <strain evidence="3 4">CAU 1491</strain>
    </source>
</reference>
<evidence type="ECO:0000313" key="4">
    <source>
        <dbReference type="Proteomes" id="UP000307657"/>
    </source>
</evidence>
<dbReference type="OrthoDB" id="9814400at2"/>
<dbReference type="InterPro" id="IPR003812">
    <property type="entry name" value="Fido"/>
</dbReference>
<protein>
    <submittedName>
        <fullName evidence="3">Mobile mystery protein B</fullName>
    </submittedName>
</protein>
<gene>
    <name evidence="3" type="ORF">E5167_00240</name>
</gene>
<dbReference type="AlphaFoldDB" id="A0A4V5LR40"/>
<name>A0A4V5LR40_9FLAO</name>
<evidence type="ECO:0000313" key="3">
    <source>
        <dbReference type="EMBL" id="TJY37719.1"/>
    </source>
</evidence>
<feature type="domain" description="Fido" evidence="2">
    <location>
        <begin position="59"/>
        <end position="198"/>
    </location>
</feature>
<dbReference type="PROSITE" id="PS51459">
    <property type="entry name" value="FIDO"/>
    <property type="match status" value="1"/>
</dbReference>
<dbReference type="NCBIfam" id="TIGR02613">
    <property type="entry name" value="mob_myst_B"/>
    <property type="match status" value="1"/>
</dbReference>